<dbReference type="InterPro" id="IPR004014">
    <property type="entry name" value="ATPase_P-typ_cation-transptr_N"/>
</dbReference>
<dbReference type="Pfam" id="PF00689">
    <property type="entry name" value="Cation_ATPase_C"/>
    <property type="match status" value="1"/>
</dbReference>
<dbReference type="InterPro" id="IPR008250">
    <property type="entry name" value="ATPase_P-typ_transduc_dom_A_sf"/>
</dbReference>
<dbReference type="PRINTS" id="PR00120">
    <property type="entry name" value="HATPASE"/>
</dbReference>
<dbReference type="PRINTS" id="PR00119">
    <property type="entry name" value="CATATPASE"/>
</dbReference>
<dbReference type="SUPFAM" id="SSF81665">
    <property type="entry name" value="Calcium ATPase, transmembrane domain M"/>
    <property type="match status" value="1"/>
</dbReference>
<dbReference type="NCBIfam" id="TIGR01494">
    <property type="entry name" value="ATPase_P-type"/>
    <property type="match status" value="2"/>
</dbReference>
<dbReference type="InterPro" id="IPR044492">
    <property type="entry name" value="P_typ_ATPase_HD_dom"/>
</dbReference>
<dbReference type="SFLD" id="SFLDF00027">
    <property type="entry name" value="p-type_atpase"/>
    <property type="match status" value="1"/>
</dbReference>
<organism evidence="11 12">
    <name type="scientific">Massilia violaceinigra</name>
    <dbReference type="NCBI Taxonomy" id="2045208"/>
    <lineage>
        <taxon>Bacteria</taxon>
        <taxon>Pseudomonadati</taxon>
        <taxon>Pseudomonadota</taxon>
        <taxon>Betaproteobacteria</taxon>
        <taxon>Burkholderiales</taxon>
        <taxon>Oxalobacteraceae</taxon>
        <taxon>Telluria group</taxon>
        <taxon>Massilia</taxon>
    </lineage>
</organism>
<dbReference type="Pfam" id="PF00122">
    <property type="entry name" value="E1-E2_ATPase"/>
    <property type="match status" value="1"/>
</dbReference>
<dbReference type="Gene3D" id="2.70.150.10">
    <property type="entry name" value="Calcium-transporting ATPase, cytoplasmic transduction domain A"/>
    <property type="match status" value="1"/>
</dbReference>
<keyword evidence="5" id="KW-0067">ATP-binding</keyword>
<dbReference type="InterPro" id="IPR018303">
    <property type="entry name" value="ATPase_P-typ_P_site"/>
</dbReference>
<dbReference type="SUPFAM" id="SSF81660">
    <property type="entry name" value="Metal cation-transporting ATPase, ATP-binding domain N"/>
    <property type="match status" value="1"/>
</dbReference>
<dbReference type="InterPro" id="IPR023299">
    <property type="entry name" value="ATPase_P-typ_cyto_dom_N"/>
</dbReference>
<dbReference type="Gene3D" id="3.40.1110.10">
    <property type="entry name" value="Calcium-transporting ATPase, cytoplasmic domain N"/>
    <property type="match status" value="1"/>
</dbReference>
<sequence length="916" mass="96158">MRNGATEHDAAEHRAGLWHAQPADLVLRRLGVDAGSGLDDTEAAHRRHLFGRNLLPSRPARGPLRRFLSQCNNVLIYLLLAASAITFGIGDHLDAAVILVVVLINAVVGFLQEGNAERALQGIRSLLPFNTTVLREGQGRQLPAAELVPGDIVHLAPGDKVPADVRLTTARGLRIDESALTGESGAVDKNPAPLADDTVIAERSCMAYSGTIVRHGSAAGVVVATGAVTEIGRISSLLNRIEPLDTPLLRKLAAFGRALTGAVLAVGSAMFAYGTLVRGNSVAEMFAAAVGFAVASVPEGLPAVITVTLAIGVRRMARRRAIVRRLPAVEALGAVTVICTDKTGTLTRNEMAVRQVITADGILDVGAAGYAPHGRFTCAGADVDPNTQAHLRGIALACLLCNDAQLHQRGAQWELSGDPTEGALLSMAMKAGLDAVRERAAHPRVDVIPFESEHGYMATLHVSLGGARVFLKGAPERVLPLCDSESRLGRDAPVAVPAWQQRIAVAAGQGMRLIAVAMRAAKAQPAHLNFPDVQAGGFTLLGILAMVDAPREEAVEAVAACLAAGIRVKMITGDHPATAAAIGEQLGFPPPVRTLGGAQIDAMDDAALGAVLAATDVFARATPEHKLRLVRALQAGGAVVAMTGDGVNDAPALKRADVGVAMGGKGTEAAKEAAQIVLADDNFATLAASVEEGRVVYDNIRKSIVFTLPTNGGEAGMLMLAVLLGITLPVTPVQILWVNMITEVSLSLALAFEPPEENVMRRAPRDPGEPLVTGFLVWRIVFVSLLMMGGCVGLYLWELGHGASLAQARTVVVNTLVISHVAYLFNTRRLGASALCREGFTGNRVALLGMLAALLCQGALTYWNPLQAWFGTAALGWDAWARIAGFGVMLFLAVESEKAWRRRRGRPARGAGASVT</sequence>
<accession>A0ABY4A4A7</accession>
<protein>
    <submittedName>
        <fullName evidence="11">HAD-IC family P-type ATPase</fullName>
    </submittedName>
</protein>
<feature type="transmembrane region" description="Helical" evidence="9">
    <location>
        <begin position="803"/>
        <end position="825"/>
    </location>
</feature>
<feature type="transmembrane region" description="Helical" evidence="9">
    <location>
        <begin position="67"/>
        <end position="89"/>
    </location>
</feature>
<gene>
    <name evidence="11" type="ORF">INH39_26755</name>
</gene>
<feature type="transmembrane region" description="Helical" evidence="9">
    <location>
        <begin position="285"/>
        <end position="311"/>
    </location>
</feature>
<feature type="transmembrane region" description="Helical" evidence="9">
    <location>
        <begin position="772"/>
        <end position="797"/>
    </location>
</feature>
<evidence type="ECO:0000256" key="9">
    <source>
        <dbReference type="SAM" id="Phobius"/>
    </source>
</evidence>
<dbReference type="PANTHER" id="PTHR43294:SF20">
    <property type="entry name" value="P-TYPE ATPASE"/>
    <property type="match status" value="1"/>
</dbReference>
<dbReference type="InterPro" id="IPR023298">
    <property type="entry name" value="ATPase_P-typ_TM_dom_sf"/>
</dbReference>
<evidence type="ECO:0000256" key="5">
    <source>
        <dbReference type="ARBA" id="ARBA00022840"/>
    </source>
</evidence>
<comment type="subcellular location">
    <subcellularLocation>
        <location evidence="1">Membrane</location>
        <topology evidence="1">Multi-pass membrane protein</topology>
    </subcellularLocation>
</comment>
<dbReference type="Proteomes" id="UP000831532">
    <property type="component" value="Chromosome"/>
</dbReference>
<evidence type="ECO:0000256" key="7">
    <source>
        <dbReference type="ARBA" id="ARBA00022989"/>
    </source>
</evidence>
<dbReference type="PANTHER" id="PTHR43294">
    <property type="entry name" value="SODIUM/POTASSIUM-TRANSPORTING ATPASE SUBUNIT ALPHA"/>
    <property type="match status" value="1"/>
</dbReference>
<dbReference type="InterPro" id="IPR059000">
    <property type="entry name" value="ATPase_P-type_domA"/>
</dbReference>
<dbReference type="InterPro" id="IPR050510">
    <property type="entry name" value="Cation_transp_ATPase_P-type"/>
</dbReference>
<evidence type="ECO:0000313" key="11">
    <source>
        <dbReference type="EMBL" id="UOD28995.1"/>
    </source>
</evidence>
<dbReference type="SUPFAM" id="SSF81653">
    <property type="entry name" value="Calcium ATPase, transduction domain A"/>
    <property type="match status" value="1"/>
</dbReference>
<feature type="transmembrane region" description="Helical" evidence="9">
    <location>
        <begin position="254"/>
        <end position="273"/>
    </location>
</feature>
<evidence type="ECO:0000256" key="3">
    <source>
        <dbReference type="ARBA" id="ARBA00022692"/>
    </source>
</evidence>
<dbReference type="SMART" id="SM00831">
    <property type="entry name" value="Cation_ATPase_N"/>
    <property type="match status" value="1"/>
</dbReference>
<feature type="transmembrane region" description="Helical" evidence="9">
    <location>
        <begin position="95"/>
        <end position="111"/>
    </location>
</feature>
<dbReference type="SFLD" id="SFLDG00002">
    <property type="entry name" value="C1.7:_P-type_atpase_like"/>
    <property type="match status" value="1"/>
</dbReference>
<feature type="domain" description="Cation-transporting P-type ATPase N-terminal" evidence="10">
    <location>
        <begin position="17"/>
        <end position="91"/>
    </location>
</feature>
<evidence type="ECO:0000256" key="8">
    <source>
        <dbReference type="ARBA" id="ARBA00023136"/>
    </source>
</evidence>
<dbReference type="PROSITE" id="PS00154">
    <property type="entry name" value="ATPASE_E1_E2"/>
    <property type="match status" value="1"/>
</dbReference>
<proteinExistence type="inferred from homology"/>
<keyword evidence="4" id="KW-0547">Nucleotide-binding</keyword>
<dbReference type="SFLD" id="SFLDS00003">
    <property type="entry name" value="Haloacid_Dehalogenase"/>
    <property type="match status" value="1"/>
</dbReference>
<keyword evidence="12" id="KW-1185">Reference proteome</keyword>
<name>A0ABY4A4A7_9BURK</name>
<dbReference type="Pfam" id="PF13246">
    <property type="entry name" value="Cation_ATPase"/>
    <property type="match status" value="1"/>
</dbReference>
<comment type="similarity">
    <text evidence="2">Belongs to the cation transport ATPase (P-type) (TC 3.A.3) family. Type IIA subfamily.</text>
</comment>
<evidence type="ECO:0000259" key="10">
    <source>
        <dbReference type="SMART" id="SM00831"/>
    </source>
</evidence>
<dbReference type="InterPro" id="IPR023214">
    <property type="entry name" value="HAD_sf"/>
</dbReference>
<dbReference type="Pfam" id="PF08282">
    <property type="entry name" value="Hydrolase_3"/>
    <property type="match status" value="1"/>
</dbReference>
<evidence type="ECO:0000313" key="12">
    <source>
        <dbReference type="Proteomes" id="UP000831532"/>
    </source>
</evidence>
<keyword evidence="6" id="KW-1278">Translocase</keyword>
<feature type="transmembrane region" description="Helical" evidence="9">
    <location>
        <begin position="845"/>
        <end position="863"/>
    </location>
</feature>
<keyword evidence="3 9" id="KW-0812">Transmembrane</keyword>
<dbReference type="InterPro" id="IPR006068">
    <property type="entry name" value="ATPase_P-typ_cation-transptr_C"/>
</dbReference>
<dbReference type="SUPFAM" id="SSF56784">
    <property type="entry name" value="HAD-like"/>
    <property type="match status" value="1"/>
</dbReference>
<evidence type="ECO:0000256" key="1">
    <source>
        <dbReference type="ARBA" id="ARBA00004141"/>
    </source>
</evidence>
<dbReference type="Pfam" id="PF00690">
    <property type="entry name" value="Cation_ATPase_N"/>
    <property type="match status" value="1"/>
</dbReference>
<dbReference type="Gene3D" id="1.20.1110.10">
    <property type="entry name" value="Calcium-transporting ATPase, transmembrane domain"/>
    <property type="match status" value="1"/>
</dbReference>
<dbReference type="InterPro" id="IPR001757">
    <property type="entry name" value="P_typ_ATPase"/>
</dbReference>
<evidence type="ECO:0000256" key="4">
    <source>
        <dbReference type="ARBA" id="ARBA00022741"/>
    </source>
</evidence>
<evidence type="ECO:0000256" key="2">
    <source>
        <dbReference type="ARBA" id="ARBA00005675"/>
    </source>
</evidence>
<reference evidence="11 12" key="1">
    <citation type="submission" date="2020-10" db="EMBL/GenBank/DDBJ databases">
        <title>Genome analysis of Massilia species.</title>
        <authorList>
            <person name="Jung D.-H."/>
        </authorList>
    </citation>
    <scope>NUCLEOTIDE SEQUENCE [LARGE SCALE GENOMIC DNA]</scope>
    <source>
        <strain evidence="12">sipir</strain>
    </source>
</reference>
<dbReference type="InterPro" id="IPR036412">
    <property type="entry name" value="HAD-like_sf"/>
</dbReference>
<feature type="transmembrane region" description="Helical" evidence="9">
    <location>
        <begin position="734"/>
        <end position="752"/>
    </location>
</feature>
<dbReference type="RefSeq" id="WP_243490191.1">
    <property type="nucleotide sequence ID" value="NZ_CP063361.1"/>
</dbReference>
<keyword evidence="8 9" id="KW-0472">Membrane</keyword>
<keyword evidence="7 9" id="KW-1133">Transmembrane helix</keyword>
<evidence type="ECO:0000256" key="6">
    <source>
        <dbReference type="ARBA" id="ARBA00022967"/>
    </source>
</evidence>
<feature type="transmembrane region" description="Helical" evidence="9">
    <location>
        <begin position="704"/>
        <end position="728"/>
    </location>
</feature>
<dbReference type="Gene3D" id="3.40.50.1000">
    <property type="entry name" value="HAD superfamily/HAD-like"/>
    <property type="match status" value="1"/>
</dbReference>
<feature type="transmembrane region" description="Helical" evidence="9">
    <location>
        <begin position="869"/>
        <end position="894"/>
    </location>
</feature>
<dbReference type="EMBL" id="CP063361">
    <property type="protein sequence ID" value="UOD28995.1"/>
    <property type="molecule type" value="Genomic_DNA"/>
</dbReference>